<keyword evidence="3" id="KW-1185">Reference proteome</keyword>
<name>A0A172T5Y0_9DEIO</name>
<sequence>MSNSAPDTGQQGGTGAVKLSQSAGVATLTFTHPKAAFGPATWLETAQALGQLAEARVLILRGERHFSVGLDVKATAPSIAAALSQTEGKHAAFKAVVDEMHAAIEGLAALPIPVIAAIDGWCIGAGLELAAACDIRIASTSARFSLPEVRLGIAADLGGLQRLPGIIGRGRAAHLALTAEPIDAATAERWGLVTELHADADALYARAEALAAHLAALPPKALEGSKRTLNDGLPHAQSLAAAVDWNAEHMTAEGLAGAVR</sequence>
<proteinExistence type="inferred from homology"/>
<dbReference type="Proteomes" id="UP000077363">
    <property type="component" value="Chromosome"/>
</dbReference>
<dbReference type="CDD" id="cd06558">
    <property type="entry name" value="crotonase-like"/>
    <property type="match status" value="1"/>
</dbReference>
<organism evidence="2 3">
    <name type="scientific">Deinococcus puniceus</name>
    <dbReference type="NCBI Taxonomy" id="1182568"/>
    <lineage>
        <taxon>Bacteria</taxon>
        <taxon>Thermotogati</taxon>
        <taxon>Deinococcota</taxon>
        <taxon>Deinococci</taxon>
        <taxon>Deinococcales</taxon>
        <taxon>Deinococcaceae</taxon>
        <taxon>Deinococcus</taxon>
    </lineage>
</organism>
<evidence type="ECO:0000256" key="1">
    <source>
        <dbReference type="ARBA" id="ARBA00005254"/>
    </source>
</evidence>
<accession>A0A172T5Y0</accession>
<gene>
    <name evidence="2" type="ORF">SU48_00220</name>
</gene>
<dbReference type="PANTHER" id="PTHR43149:SF1">
    <property type="entry name" value="DELTA(3,5)-DELTA(2,4)-DIENOYL-COA ISOMERASE, MITOCHONDRIAL"/>
    <property type="match status" value="1"/>
</dbReference>
<dbReference type="AlphaFoldDB" id="A0A172T5Y0"/>
<protein>
    <submittedName>
        <fullName evidence="2">Enoyl-CoA hydratase</fullName>
    </submittedName>
</protein>
<dbReference type="PANTHER" id="PTHR43149">
    <property type="entry name" value="ENOYL-COA HYDRATASE"/>
    <property type="match status" value="1"/>
</dbReference>
<dbReference type="KEGG" id="dpu:SU48_00220"/>
<dbReference type="PATRIC" id="fig|1182568.3.peg.49"/>
<dbReference type="GO" id="GO:0016853">
    <property type="term" value="F:isomerase activity"/>
    <property type="evidence" value="ECO:0007669"/>
    <property type="project" value="InterPro"/>
</dbReference>
<dbReference type="InterPro" id="IPR029045">
    <property type="entry name" value="ClpP/crotonase-like_dom_sf"/>
</dbReference>
<comment type="similarity">
    <text evidence="1">Belongs to the enoyl-CoA hydratase/isomerase family.</text>
</comment>
<evidence type="ECO:0000313" key="2">
    <source>
        <dbReference type="EMBL" id="ANE42445.1"/>
    </source>
</evidence>
<dbReference type="EMBL" id="CP011387">
    <property type="protein sequence ID" value="ANE42445.1"/>
    <property type="molecule type" value="Genomic_DNA"/>
</dbReference>
<evidence type="ECO:0000313" key="3">
    <source>
        <dbReference type="Proteomes" id="UP000077363"/>
    </source>
</evidence>
<dbReference type="InterPro" id="IPR001753">
    <property type="entry name" value="Enoyl-CoA_hydra/iso"/>
</dbReference>
<dbReference type="STRING" id="1182568.SU48_00220"/>
<reference evidence="2 3" key="1">
    <citation type="submission" date="2015-01" db="EMBL/GenBank/DDBJ databases">
        <title>Deinococcus puniceus/DY1/ whole genome sequencing.</title>
        <authorList>
            <person name="Kim M.K."/>
            <person name="Srinivasan S."/>
            <person name="Lee J.-J."/>
        </authorList>
    </citation>
    <scope>NUCLEOTIDE SEQUENCE [LARGE SCALE GENOMIC DNA]</scope>
    <source>
        <strain evidence="2 3">DY1</strain>
    </source>
</reference>
<dbReference type="InterPro" id="IPR045002">
    <property type="entry name" value="Ech1-like"/>
</dbReference>
<dbReference type="OrthoDB" id="9775794at2"/>
<dbReference type="Pfam" id="PF00378">
    <property type="entry name" value="ECH_1"/>
    <property type="match status" value="1"/>
</dbReference>
<dbReference type="SUPFAM" id="SSF52096">
    <property type="entry name" value="ClpP/crotonase"/>
    <property type="match status" value="1"/>
</dbReference>
<dbReference type="Gene3D" id="3.90.226.10">
    <property type="entry name" value="2-enoyl-CoA Hydratase, Chain A, domain 1"/>
    <property type="match status" value="1"/>
</dbReference>
<dbReference type="RefSeq" id="WP_064013489.1">
    <property type="nucleotide sequence ID" value="NZ_CP011387.1"/>
</dbReference>